<accession>A0ABP9QQL5</accession>
<dbReference type="EMBL" id="BAABLD010000008">
    <property type="protein sequence ID" value="GAA5165690.1"/>
    <property type="molecule type" value="Genomic_DNA"/>
</dbReference>
<evidence type="ECO:0000256" key="1">
    <source>
        <dbReference type="SAM" id="Phobius"/>
    </source>
</evidence>
<organism evidence="2 3">
    <name type="scientific">Viridibacterium curvum</name>
    <dbReference type="NCBI Taxonomy" id="1101404"/>
    <lineage>
        <taxon>Bacteria</taxon>
        <taxon>Pseudomonadati</taxon>
        <taxon>Pseudomonadota</taxon>
        <taxon>Betaproteobacteria</taxon>
        <taxon>Rhodocyclales</taxon>
        <taxon>Rhodocyclaceae</taxon>
        <taxon>Viridibacterium</taxon>
    </lineage>
</organism>
<reference evidence="3" key="1">
    <citation type="journal article" date="2019" name="Int. J. Syst. Evol. Microbiol.">
        <title>The Global Catalogue of Microorganisms (GCM) 10K type strain sequencing project: providing services to taxonomists for standard genome sequencing and annotation.</title>
        <authorList>
            <consortium name="The Broad Institute Genomics Platform"/>
            <consortium name="The Broad Institute Genome Sequencing Center for Infectious Disease"/>
            <person name="Wu L."/>
            <person name="Ma J."/>
        </authorList>
    </citation>
    <scope>NUCLEOTIDE SEQUENCE [LARGE SCALE GENOMIC DNA]</scope>
    <source>
        <strain evidence="3">JCM 18715</strain>
    </source>
</reference>
<proteinExistence type="predicted"/>
<evidence type="ECO:0000313" key="3">
    <source>
        <dbReference type="Proteomes" id="UP001500547"/>
    </source>
</evidence>
<sequence>MLIFYGAYRVFPKLTAYRADWCNLCKKEVVSHQYRHFHIGHLYWIPLLPLGMYRKWVCSSCNRDPHTRVRTTAGIYVGGMFGFGLLLLLLVLADDIVADAATRYGLIAACCAGIGALVFGLRHALKEPPISNPVSPLNNSHCLICNTLLPAGDNPRCTGCGATRA</sequence>
<evidence type="ECO:0000313" key="2">
    <source>
        <dbReference type="EMBL" id="GAA5165690.1"/>
    </source>
</evidence>
<dbReference type="Proteomes" id="UP001500547">
    <property type="component" value="Unassembled WGS sequence"/>
</dbReference>
<evidence type="ECO:0008006" key="4">
    <source>
        <dbReference type="Google" id="ProtNLM"/>
    </source>
</evidence>
<dbReference type="RefSeq" id="WP_345532959.1">
    <property type="nucleotide sequence ID" value="NZ_BAABLD010000008.1"/>
</dbReference>
<dbReference type="InterPro" id="IPR044925">
    <property type="entry name" value="His-Me_finger_sf"/>
</dbReference>
<protein>
    <recommendedName>
        <fullName evidence="4">Zinc-ribbon 15 domain-containing protein</fullName>
    </recommendedName>
</protein>
<name>A0ABP9QQL5_9RHOO</name>
<keyword evidence="1" id="KW-0812">Transmembrane</keyword>
<feature type="transmembrane region" description="Helical" evidence="1">
    <location>
        <begin position="104"/>
        <end position="121"/>
    </location>
</feature>
<dbReference type="SUPFAM" id="SSF54060">
    <property type="entry name" value="His-Me finger endonucleases"/>
    <property type="match status" value="1"/>
</dbReference>
<comment type="caution">
    <text evidence="2">The sequence shown here is derived from an EMBL/GenBank/DDBJ whole genome shotgun (WGS) entry which is preliminary data.</text>
</comment>
<keyword evidence="1" id="KW-1133">Transmembrane helix</keyword>
<keyword evidence="1" id="KW-0472">Membrane</keyword>
<keyword evidence="3" id="KW-1185">Reference proteome</keyword>
<feature type="transmembrane region" description="Helical" evidence="1">
    <location>
        <begin position="73"/>
        <end position="92"/>
    </location>
</feature>
<gene>
    <name evidence="2" type="ORF">GCM10025770_21640</name>
</gene>